<evidence type="ECO:0000313" key="2">
    <source>
        <dbReference type="EMBL" id="CAB0015478.1"/>
    </source>
</evidence>
<accession>A0A6H5HGF8</accession>
<protein>
    <submittedName>
        <fullName evidence="2">Uncharacterized protein</fullName>
    </submittedName>
</protein>
<feature type="region of interest" description="Disordered" evidence="1">
    <location>
        <begin position="1"/>
        <end position="30"/>
    </location>
</feature>
<dbReference type="Proteomes" id="UP000479000">
    <property type="component" value="Unassembled WGS sequence"/>
</dbReference>
<evidence type="ECO:0000256" key="1">
    <source>
        <dbReference type="SAM" id="MobiDB-lite"/>
    </source>
</evidence>
<name>A0A6H5HGF8_9HEMI</name>
<keyword evidence="3" id="KW-1185">Reference proteome</keyword>
<gene>
    <name evidence="2" type="ORF">NTEN_LOCUS19818</name>
</gene>
<feature type="region of interest" description="Disordered" evidence="1">
    <location>
        <begin position="229"/>
        <end position="254"/>
    </location>
</feature>
<evidence type="ECO:0000313" key="3">
    <source>
        <dbReference type="Proteomes" id="UP000479000"/>
    </source>
</evidence>
<reference evidence="2 3" key="1">
    <citation type="submission" date="2020-02" db="EMBL/GenBank/DDBJ databases">
        <authorList>
            <person name="Ferguson B K."/>
        </authorList>
    </citation>
    <scope>NUCLEOTIDE SEQUENCE [LARGE SCALE GENOMIC DNA]</scope>
</reference>
<sequence>MGASGIMERMAASKKSVDPVQPVPPNEKPKVVLGQDVANAKLKTAEFIDKEKVPPVVSKVPDIQLEKKSKPEKKIVEKTEEKMELKEQPAIEEKAKIVKFGPKLENEIERIVPAFVQKHCPTSHCRAERFDERIFPGRRFKRVQPDWLSAARPERTALRLCVPRQLSRPAECRSTRRFQTRRTSLGGDPEGINYNSQGANIKPCLWSTKPSYWCLFLFSGKAILPPPPTMALTGRNSGTSEAAGGRRRRSITGDSIPLFPFRSRPRPPAIFRPSPAEDLPTSEGSSVWSEDAFNPQVCARHYFHYRAVPENIGFKVNGSIVIVLKSRIGTELQKKLFLIHIYSESLPEQVLYFHIFKIGKNNSSTSGSLIMSNQSRYASCLMKFMRCSGLMFADEIHLDCEGYIGYLVTCRWRTMTMMDCLKDVSRLPPWTTCTSAAFPIACRAEQLPRCCLQRICHFRHAEIDLYRPRRKIFLKIKKKKLDF</sequence>
<dbReference type="EMBL" id="CADCXU010029149">
    <property type="protein sequence ID" value="CAB0015478.1"/>
    <property type="molecule type" value="Genomic_DNA"/>
</dbReference>
<proteinExistence type="predicted"/>
<dbReference type="AlphaFoldDB" id="A0A6H5HGF8"/>
<organism evidence="2 3">
    <name type="scientific">Nesidiocoris tenuis</name>
    <dbReference type="NCBI Taxonomy" id="355587"/>
    <lineage>
        <taxon>Eukaryota</taxon>
        <taxon>Metazoa</taxon>
        <taxon>Ecdysozoa</taxon>
        <taxon>Arthropoda</taxon>
        <taxon>Hexapoda</taxon>
        <taxon>Insecta</taxon>
        <taxon>Pterygota</taxon>
        <taxon>Neoptera</taxon>
        <taxon>Paraneoptera</taxon>
        <taxon>Hemiptera</taxon>
        <taxon>Heteroptera</taxon>
        <taxon>Panheteroptera</taxon>
        <taxon>Cimicomorpha</taxon>
        <taxon>Miridae</taxon>
        <taxon>Dicyphina</taxon>
        <taxon>Nesidiocoris</taxon>
    </lineage>
</organism>